<accession>A0A151JTF9</accession>
<dbReference type="EMBL" id="KQ981885">
    <property type="protein sequence ID" value="KYN33861.1"/>
    <property type="molecule type" value="Genomic_DNA"/>
</dbReference>
<keyword evidence="1" id="KW-0472">Membrane</keyword>
<evidence type="ECO:0000256" key="1">
    <source>
        <dbReference type="SAM" id="Phobius"/>
    </source>
</evidence>
<feature type="transmembrane region" description="Helical" evidence="1">
    <location>
        <begin position="35"/>
        <end position="57"/>
    </location>
</feature>
<keyword evidence="3" id="KW-1185">Reference proteome</keyword>
<evidence type="ECO:0000313" key="3">
    <source>
        <dbReference type="Proteomes" id="UP000078541"/>
    </source>
</evidence>
<organism evidence="2 3">
    <name type="scientific">Trachymyrmex septentrionalis</name>
    <dbReference type="NCBI Taxonomy" id="34720"/>
    <lineage>
        <taxon>Eukaryota</taxon>
        <taxon>Metazoa</taxon>
        <taxon>Ecdysozoa</taxon>
        <taxon>Arthropoda</taxon>
        <taxon>Hexapoda</taxon>
        <taxon>Insecta</taxon>
        <taxon>Pterygota</taxon>
        <taxon>Neoptera</taxon>
        <taxon>Endopterygota</taxon>
        <taxon>Hymenoptera</taxon>
        <taxon>Apocrita</taxon>
        <taxon>Aculeata</taxon>
        <taxon>Formicoidea</taxon>
        <taxon>Formicidae</taxon>
        <taxon>Myrmicinae</taxon>
        <taxon>Trachymyrmex</taxon>
    </lineage>
</organism>
<sequence length="208" mass="23844">LRHSQIQESYGHVANSIEYYRSHCPFPRCRHHDHILGTLFAHIFFCMSFITMLFWYFNPNRATGKTFLFSSVYPINICRFPPPSEITTILFEVNPIDGLYSNPLSSSIKSDGSCSTWNIIGAAHKFCKIPLSLLMHKPKSKEAYTLPAKLKLSVCQICIPSLLFLCCDQLFLMYFGNFFQAKIQHHKCSKVSIPSMHNLCDPQVVLMV</sequence>
<proteinExistence type="predicted"/>
<dbReference type="Proteomes" id="UP000078541">
    <property type="component" value="Unassembled WGS sequence"/>
</dbReference>
<keyword evidence="1" id="KW-0812">Transmembrane</keyword>
<evidence type="ECO:0000313" key="2">
    <source>
        <dbReference type="EMBL" id="KYN33861.1"/>
    </source>
</evidence>
<protein>
    <submittedName>
        <fullName evidence="2">Uncharacterized protein</fullName>
    </submittedName>
</protein>
<reference evidence="2 3" key="1">
    <citation type="submission" date="2016-03" db="EMBL/GenBank/DDBJ databases">
        <title>Trachymyrmex septentrionalis WGS genome.</title>
        <authorList>
            <person name="Nygaard S."/>
            <person name="Hu H."/>
            <person name="Boomsma J."/>
            <person name="Zhang G."/>
        </authorList>
    </citation>
    <scope>NUCLEOTIDE SEQUENCE [LARGE SCALE GENOMIC DNA]</scope>
    <source>
        <strain evidence="2">Tsep2-gDNA-1</strain>
        <tissue evidence="2">Whole body</tissue>
    </source>
</reference>
<gene>
    <name evidence="2" type="ORF">ALC56_11833</name>
</gene>
<feature type="non-terminal residue" evidence="2">
    <location>
        <position position="1"/>
    </location>
</feature>
<name>A0A151JTF9_9HYME</name>
<dbReference type="AlphaFoldDB" id="A0A151JTF9"/>
<keyword evidence="1" id="KW-1133">Transmembrane helix</keyword>